<name>A0A815FRB8_9BILA</name>
<gene>
    <name evidence="1" type="ORF">SEV965_LOCUS27404</name>
</gene>
<proteinExistence type="predicted"/>
<evidence type="ECO:0000313" key="1">
    <source>
        <dbReference type="EMBL" id="CAF1322809.1"/>
    </source>
</evidence>
<organism evidence="1 2">
    <name type="scientific">Rotaria sordida</name>
    <dbReference type="NCBI Taxonomy" id="392033"/>
    <lineage>
        <taxon>Eukaryota</taxon>
        <taxon>Metazoa</taxon>
        <taxon>Spiralia</taxon>
        <taxon>Gnathifera</taxon>
        <taxon>Rotifera</taxon>
        <taxon>Eurotatoria</taxon>
        <taxon>Bdelloidea</taxon>
        <taxon>Philodinida</taxon>
        <taxon>Philodinidae</taxon>
        <taxon>Rotaria</taxon>
    </lineage>
</organism>
<sequence>MAKQSRFNQYNEINPNLAQRQKIRLVKKNQMGVSYSMQNNTSIPTSKLNRSGATNPVYLHKTVNFR</sequence>
<dbReference type="Proteomes" id="UP000663889">
    <property type="component" value="Unassembled WGS sequence"/>
</dbReference>
<comment type="caution">
    <text evidence="1">The sequence shown here is derived from an EMBL/GenBank/DDBJ whole genome shotgun (WGS) entry which is preliminary data.</text>
</comment>
<dbReference type="AlphaFoldDB" id="A0A815FRB8"/>
<reference evidence="1" key="1">
    <citation type="submission" date="2021-02" db="EMBL/GenBank/DDBJ databases">
        <authorList>
            <person name="Nowell W R."/>
        </authorList>
    </citation>
    <scope>NUCLEOTIDE SEQUENCE</scope>
</reference>
<dbReference type="EMBL" id="CAJNOU010002452">
    <property type="protein sequence ID" value="CAF1322809.1"/>
    <property type="molecule type" value="Genomic_DNA"/>
</dbReference>
<protein>
    <submittedName>
        <fullName evidence="1">Uncharacterized protein</fullName>
    </submittedName>
</protein>
<evidence type="ECO:0000313" key="2">
    <source>
        <dbReference type="Proteomes" id="UP000663889"/>
    </source>
</evidence>
<accession>A0A815FRB8</accession>